<dbReference type="InterPro" id="IPR012386">
    <property type="entry name" value="Cyclic-nucl_3Pdiesterase"/>
</dbReference>
<dbReference type="GO" id="GO:0004113">
    <property type="term" value="F:2',3'-cyclic-nucleotide 3'-phosphodiesterase activity"/>
    <property type="evidence" value="ECO:0007669"/>
    <property type="project" value="TreeGrafter"/>
</dbReference>
<dbReference type="SUPFAM" id="SSF55144">
    <property type="entry name" value="LigT-like"/>
    <property type="match status" value="1"/>
</dbReference>
<sequence length="132" mass="14767">MPGSSLWLLPPSTHPLSTILPTLIDKTSTHFSSPHRFIPHVTLTSEIDPSTYSPNPQQWLDSLPFPSASSATVKFGRLRSEDVFVRKLYIGVEKAGVKQIGKVTRQRVKGFEGEVEAERWAKEKYGPHLSLL</sequence>
<dbReference type="AlphaFoldDB" id="A0A6A5XZU6"/>
<accession>A0A6A5XZU6</accession>
<dbReference type="Pfam" id="PF07823">
    <property type="entry name" value="CPDase"/>
    <property type="match status" value="1"/>
</dbReference>
<gene>
    <name evidence="1" type="ORF">BU24DRAFT_418273</name>
</gene>
<dbReference type="Gene3D" id="3.90.1140.10">
    <property type="entry name" value="Cyclic phosphodiesterase"/>
    <property type="match status" value="1"/>
</dbReference>
<dbReference type="PANTHER" id="PTHR28141">
    <property type="entry name" value="2',3'-CYCLIC-NUCLEOTIDE 3'-PHOSPHODIESTERASE"/>
    <property type="match status" value="1"/>
</dbReference>
<dbReference type="PANTHER" id="PTHR28141:SF1">
    <property type="entry name" value="2',3'-CYCLIC-NUCLEOTIDE 3'-PHOSPHODIESTERASE"/>
    <property type="match status" value="1"/>
</dbReference>
<dbReference type="GeneID" id="54284340"/>
<dbReference type="GO" id="GO:0009187">
    <property type="term" value="P:cyclic nucleotide metabolic process"/>
    <property type="evidence" value="ECO:0007669"/>
    <property type="project" value="TreeGrafter"/>
</dbReference>
<reference evidence="1" key="1">
    <citation type="journal article" date="2020" name="Stud. Mycol.">
        <title>101 Dothideomycetes genomes: a test case for predicting lifestyles and emergence of pathogens.</title>
        <authorList>
            <person name="Haridas S."/>
            <person name="Albert R."/>
            <person name="Binder M."/>
            <person name="Bloem J."/>
            <person name="Labutti K."/>
            <person name="Salamov A."/>
            <person name="Andreopoulos B."/>
            <person name="Baker S."/>
            <person name="Barry K."/>
            <person name="Bills G."/>
            <person name="Bluhm B."/>
            <person name="Cannon C."/>
            <person name="Castanera R."/>
            <person name="Culley D."/>
            <person name="Daum C."/>
            <person name="Ezra D."/>
            <person name="Gonzalez J."/>
            <person name="Henrissat B."/>
            <person name="Kuo A."/>
            <person name="Liang C."/>
            <person name="Lipzen A."/>
            <person name="Lutzoni F."/>
            <person name="Magnuson J."/>
            <person name="Mondo S."/>
            <person name="Nolan M."/>
            <person name="Ohm R."/>
            <person name="Pangilinan J."/>
            <person name="Park H.-J."/>
            <person name="Ramirez L."/>
            <person name="Alfaro M."/>
            <person name="Sun H."/>
            <person name="Tritt A."/>
            <person name="Yoshinaga Y."/>
            <person name="Zwiers L.-H."/>
            <person name="Turgeon B."/>
            <person name="Goodwin S."/>
            <person name="Spatafora J."/>
            <person name="Crous P."/>
            <person name="Grigoriev I."/>
        </authorList>
    </citation>
    <scope>NUCLEOTIDE SEQUENCE</scope>
    <source>
        <strain evidence="1">CBS 175.79</strain>
    </source>
</reference>
<evidence type="ECO:0000313" key="2">
    <source>
        <dbReference type="Proteomes" id="UP000799778"/>
    </source>
</evidence>
<dbReference type="EMBL" id="ML978067">
    <property type="protein sequence ID" value="KAF2018732.1"/>
    <property type="molecule type" value="Genomic_DNA"/>
</dbReference>
<evidence type="ECO:0000313" key="1">
    <source>
        <dbReference type="EMBL" id="KAF2018732.1"/>
    </source>
</evidence>
<protein>
    <submittedName>
        <fullName evidence="1">2, 3 cyclic phosphodiesterase</fullName>
    </submittedName>
</protein>
<dbReference type="InterPro" id="IPR009097">
    <property type="entry name" value="Cyclic_Pdiesterase"/>
</dbReference>
<proteinExistence type="predicted"/>
<keyword evidence="2" id="KW-1185">Reference proteome</keyword>
<dbReference type="RefSeq" id="XP_033387071.1">
    <property type="nucleotide sequence ID" value="XM_033526943.1"/>
</dbReference>
<organism evidence="1 2">
    <name type="scientific">Aaosphaeria arxii CBS 175.79</name>
    <dbReference type="NCBI Taxonomy" id="1450172"/>
    <lineage>
        <taxon>Eukaryota</taxon>
        <taxon>Fungi</taxon>
        <taxon>Dikarya</taxon>
        <taxon>Ascomycota</taxon>
        <taxon>Pezizomycotina</taxon>
        <taxon>Dothideomycetes</taxon>
        <taxon>Pleosporomycetidae</taxon>
        <taxon>Pleosporales</taxon>
        <taxon>Pleosporales incertae sedis</taxon>
        <taxon>Aaosphaeria</taxon>
    </lineage>
</organism>
<name>A0A6A5XZU6_9PLEO</name>
<dbReference type="OrthoDB" id="514292at2759"/>
<dbReference type="Proteomes" id="UP000799778">
    <property type="component" value="Unassembled WGS sequence"/>
</dbReference>